<dbReference type="eggNOG" id="ENOG502RXFG">
    <property type="taxonomic scope" value="Eukaryota"/>
</dbReference>
<dbReference type="VEuPathDB" id="FungiDB:TSTA_057360"/>
<dbReference type="HOGENOM" id="CLU_1462272_0_0_1"/>
<proteinExistence type="predicted"/>
<evidence type="ECO:0000313" key="2">
    <source>
        <dbReference type="Proteomes" id="UP000001745"/>
    </source>
</evidence>
<dbReference type="InParanoid" id="B8MQ98"/>
<dbReference type="AlphaFoldDB" id="B8MQ98"/>
<dbReference type="STRING" id="441959.B8MQ98"/>
<dbReference type="EMBL" id="EQ962659">
    <property type="protein sequence ID" value="EED13245.1"/>
    <property type="molecule type" value="Genomic_DNA"/>
</dbReference>
<protein>
    <submittedName>
        <fullName evidence="1">Uncharacterized protein</fullName>
    </submittedName>
</protein>
<dbReference type="PhylomeDB" id="B8MQ98"/>
<keyword evidence="2" id="KW-1185">Reference proteome</keyword>
<dbReference type="Proteomes" id="UP000001745">
    <property type="component" value="Unassembled WGS sequence"/>
</dbReference>
<dbReference type="OrthoDB" id="3445803at2759"/>
<reference evidence="2" key="1">
    <citation type="journal article" date="2015" name="Genome Announc.">
        <title>Genome sequence of the AIDS-associated pathogen Penicillium marneffei (ATCC18224) and its near taxonomic relative Talaromyces stipitatus (ATCC10500).</title>
        <authorList>
            <person name="Nierman W.C."/>
            <person name="Fedorova-Abrams N.D."/>
            <person name="Andrianopoulos A."/>
        </authorList>
    </citation>
    <scope>NUCLEOTIDE SEQUENCE [LARGE SCALE GENOMIC DNA]</scope>
    <source>
        <strain evidence="2">ATCC 10500 / CBS 375.48 / QM 6759 / NRRL 1006</strain>
    </source>
</reference>
<name>B8MQ98_TALSN</name>
<accession>B8MQ98</accession>
<sequence>MRQWIDLCVRTHRLIRANPAFDRMKISGPTLAADPHNTNIWIAGNNTIPNQIEYRLEAGPGTGTSQSAYDLTNAYPSVVAMLRSYGIPERPQIINDYASFQEQIPFGAAFWISQLKRYNTHALRGNWQGGNTLHDLMANLLTKSDPFKYTATGYMPGPKYTVYQNYYKNMTGVRVDNTGGDKPPV</sequence>
<evidence type="ECO:0000313" key="1">
    <source>
        <dbReference type="EMBL" id="EED13245.1"/>
    </source>
</evidence>
<dbReference type="GeneID" id="8108872"/>
<organism evidence="1 2">
    <name type="scientific">Talaromyces stipitatus (strain ATCC 10500 / CBS 375.48 / QM 6759 / NRRL 1006)</name>
    <name type="common">Penicillium stipitatum</name>
    <dbReference type="NCBI Taxonomy" id="441959"/>
    <lineage>
        <taxon>Eukaryota</taxon>
        <taxon>Fungi</taxon>
        <taxon>Dikarya</taxon>
        <taxon>Ascomycota</taxon>
        <taxon>Pezizomycotina</taxon>
        <taxon>Eurotiomycetes</taxon>
        <taxon>Eurotiomycetidae</taxon>
        <taxon>Eurotiales</taxon>
        <taxon>Trichocomaceae</taxon>
        <taxon>Talaromyces</taxon>
        <taxon>Talaromyces sect. Talaromyces</taxon>
    </lineage>
</organism>
<gene>
    <name evidence="1" type="ORF">TSTA_057360</name>
</gene>
<dbReference type="RefSeq" id="XP_002487356.1">
    <property type="nucleotide sequence ID" value="XM_002487311.1"/>
</dbReference>